<reference evidence="1" key="1">
    <citation type="submission" date="2022-02" db="EMBL/GenBank/DDBJ databases">
        <title>Plant Genome Project.</title>
        <authorList>
            <person name="Zhang R.-G."/>
        </authorList>
    </citation>
    <scope>NUCLEOTIDE SEQUENCE</scope>
    <source>
        <strain evidence="1">AT1</strain>
    </source>
</reference>
<proteinExistence type="predicted"/>
<name>A0ACC0M595_RHOML</name>
<organism evidence="1 2">
    <name type="scientific">Rhododendron molle</name>
    <name type="common">Chinese azalea</name>
    <name type="synonym">Azalea mollis</name>
    <dbReference type="NCBI Taxonomy" id="49168"/>
    <lineage>
        <taxon>Eukaryota</taxon>
        <taxon>Viridiplantae</taxon>
        <taxon>Streptophyta</taxon>
        <taxon>Embryophyta</taxon>
        <taxon>Tracheophyta</taxon>
        <taxon>Spermatophyta</taxon>
        <taxon>Magnoliopsida</taxon>
        <taxon>eudicotyledons</taxon>
        <taxon>Gunneridae</taxon>
        <taxon>Pentapetalae</taxon>
        <taxon>asterids</taxon>
        <taxon>Ericales</taxon>
        <taxon>Ericaceae</taxon>
        <taxon>Ericoideae</taxon>
        <taxon>Rhodoreae</taxon>
        <taxon>Rhododendron</taxon>
    </lineage>
</organism>
<dbReference type="Proteomes" id="UP001062846">
    <property type="component" value="Chromosome 10"/>
</dbReference>
<dbReference type="EMBL" id="CM046397">
    <property type="protein sequence ID" value="KAI8536025.1"/>
    <property type="molecule type" value="Genomic_DNA"/>
</dbReference>
<keyword evidence="2" id="KW-1185">Reference proteome</keyword>
<comment type="caution">
    <text evidence="1">The sequence shown here is derived from an EMBL/GenBank/DDBJ whole genome shotgun (WGS) entry which is preliminary data.</text>
</comment>
<evidence type="ECO:0000313" key="2">
    <source>
        <dbReference type="Proteomes" id="UP001062846"/>
    </source>
</evidence>
<gene>
    <name evidence="1" type="ORF">RHMOL_Rhmol10G0223200</name>
</gene>
<protein>
    <submittedName>
        <fullName evidence="1">Uncharacterized protein</fullName>
    </submittedName>
</protein>
<evidence type="ECO:0000313" key="1">
    <source>
        <dbReference type="EMBL" id="KAI8536025.1"/>
    </source>
</evidence>
<sequence>MVNNFYAKFFQLREKITVISLTKEIQTSGEDVVDYIKRFQYRAVDCTESVKEGQLVKICIGGMIDEFKMLLIILKLGTFSALLEFAYNLRHVVKPARKDNWKGKAASATVAVADVP</sequence>
<accession>A0ACC0M595</accession>